<proteinExistence type="predicted"/>
<dbReference type="RefSeq" id="WP_109326233.1">
    <property type="nucleotide sequence ID" value="NZ_CP029353.1"/>
</dbReference>
<name>A0A2S2CP40_9PROT</name>
<feature type="compositionally biased region" description="Basic and acidic residues" evidence="1">
    <location>
        <begin position="117"/>
        <end position="131"/>
    </location>
</feature>
<dbReference type="OrthoDB" id="7586109at2"/>
<gene>
    <name evidence="3" type="ORF">DEW08_08590</name>
</gene>
<dbReference type="PANTHER" id="PTHR38463:SF1">
    <property type="entry name" value="STRESS RESPONSE PROTEIN YSNF"/>
    <property type="match status" value="1"/>
</dbReference>
<evidence type="ECO:0000313" key="3">
    <source>
        <dbReference type="EMBL" id="AWK86293.1"/>
    </source>
</evidence>
<evidence type="ECO:0000259" key="2">
    <source>
        <dbReference type="Pfam" id="PF09557"/>
    </source>
</evidence>
<evidence type="ECO:0000313" key="4">
    <source>
        <dbReference type="Proteomes" id="UP000245629"/>
    </source>
</evidence>
<protein>
    <recommendedName>
        <fullName evidence="2">DUF2382 domain-containing protein</fullName>
    </recommendedName>
</protein>
<dbReference type="NCBIfam" id="TIGR02271">
    <property type="entry name" value="YsnF/AvaK domain"/>
    <property type="match status" value="1"/>
</dbReference>
<evidence type="ECO:0000256" key="1">
    <source>
        <dbReference type="SAM" id="MobiDB-lite"/>
    </source>
</evidence>
<accession>A0A2S2CP40</accession>
<dbReference type="Pfam" id="PF09557">
    <property type="entry name" value="DUF2382"/>
    <property type="match status" value="1"/>
</dbReference>
<dbReference type="AlphaFoldDB" id="A0A2S2CP40"/>
<dbReference type="InterPro" id="IPR019060">
    <property type="entry name" value="DUF2382"/>
</dbReference>
<dbReference type="PANTHER" id="PTHR38463">
    <property type="entry name" value="STRESS RESPONSE PROTEIN YSNF"/>
    <property type="match status" value="1"/>
</dbReference>
<feature type="domain" description="DUF2382" evidence="2">
    <location>
        <begin position="12"/>
        <end position="122"/>
    </location>
</feature>
<organism evidence="3 4">
    <name type="scientific">Azospirillum thermophilum</name>
    <dbReference type="NCBI Taxonomy" id="2202148"/>
    <lineage>
        <taxon>Bacteria</taxon>
        <taxon>Pseudomonadati</taxon>
        <taxon>Pseudomonadota</taxon>
        <taxon>Alphaproteobacteria</taxon>
        <taxon>Rhodospirillales</taxon>
        <taxon>Azospirillaceae</taxon>
        <taxon>Azospirillum</taxon>
    </lineage>
</organism>
<feature type="region of interest" description="Disordered" evidence="1">
    <location>
        <begin position="117"/>
        <end position="143"/>
    </location>
</feature>
<dbReference type="Proteomes" id="UP000245629">
    <property type="component" value="Chromosome 2"/>
</dbReference>
<reference evidence="4" key="1">
    <citation type="submission" date="2018-05" db="EMBL/GenBank/DDBJ databases">
        <title>Azospirillum thermophila sp. nov., a novel isolated from hot spring.</title>
        <authorList>
            <person name="Zhao Z."/>
        </authorList>
    </citation>
    <scope>NUCLEOTIDE SEQUENCE [LARGE SCALE GENOMIC DNA]</scope>
    <source>
        <strain evidence="4">CFH 70021</strain>
    </source>
</reference>
<dbReference type="KEGG" id="azz:DEW08_08590"/>
<keyword evidence="4" id="KW-1185">Reference proteome</keyword>
<sequence length="143" mass="16521">MTSGRDPEERRIVLHEEALSVGKRPVERGSVSIATIVHERREQVDLDLDRESVEVVRVPVNRPVEVAPAPRQDGDTLIIPILEEELVVTKRLVLREELHVRKRTERRTERIAETLRSEEAVVTRHDGRTPDESQTNPPFREQE</sequence>
<dbReference type="InterPro" id="IPR052967">
    <property type="entry name" value="Stress_Response_Assoc"/>
</dbReference>
<dbReference type="EMBL" id="CP029353">
    <property type="protein sequence ID" value="AWK86293.1"/>
    <property type="molecule type" value="Genomic_DNA"/>
</dbReference>